<dbReference type="InterPro" id="IPR033900">
    <property type="entry name" value="Gram_neg_porin_domain"/>
</dbReference>
<evidence type="ECO:0000256" key="4">
    <source>
        <dbReference type="ARBA" id="ARBA00022452"/>
    </source>
</evidence>
<comment type="subunit">
    <text evidence="2">Homotrimer.</text>
</comment>
<reference evidence="13" key="1">
    <citation type="submission" date="2016-10" db="EMBL/GenBank/DDBJ databases">
        <title>Sequence of Gallionella enrichment culture.</title>
        <authorList>
            <person name="Poehlein A."/>
            <person name="Muehling M."/>
            <person name="Daniel R."/>
        </authorList>
    </citation>
    <scope>NUCLEOTIDE SEQUENCE</scope>
</reference>
<dbReference type="InterPro" id="IPR050298">
    <property type="entry name" value="Gram-neg_bact_OMP"/>
</dbReference>
<keyword evidence="4" id="KW-1134">Transmembrane beta strand</keyword>
<comment type="subcellular location">
    <subcellularLocation>
        <location evidence="1">Membrane</location>
        <topology evidence="1">Multi-pass membrane protein</topology>
    </subcellularLocation>
</comment>
<sequence>MKKSLLALAVLGAFSGAAFAQSNVQLYGIIDVGVTHYTGLKPAGTPAAGQTTSSTGLSSGVQSGSRIGVKGTEDLGGGLNAFFDAETGFCAAGTNQDGTTTQIAGNQTYCTGGGFMQRQAFVGLAGNFGTLSLGRQYTPPFNNEANMDPFGFGLTGDIANLSLVGRYGLYRANQAAAYVTPDMGGFKGTVAYSFAPGNAGTVPTASGPGSNVSRAISLNGQYGNGPITAGLNYTQVTNVYQNPTTFVNDGKLKGWQLYGAYDFGVAKVSGIYEDAKQDYYSGDQKFWMLGATVPVGPGAILVSYSQLKNSLVAQGSTAPEAGTAKQYALGYTYSLSKRTNLYTSYAHISNDVGTAFAVGSSTDSFAGVLGQGSSGFALGIRHQF</sequence>
<evidence type="ECO:0000256" key="11">
    <source>
        <dbReference type="SAM" id="MobiDB-lite"/>
    </source>
</evidence>
<evidence type="ECO:0000313" key="13">
    <source>
        <dbReference type="EMBL" id="OIQ91610.1"/>
    </source>
</evidence>
<keyword evidence="6" id="KW-0732">Signal</keyword>
<dbReference type="PANTHER" id="PTHR34501:SF9">
    <property type="entry name" value="MAJOR OUTER MEMBRANE PROTEIN P.IA"/>
    <property type="match status" value="1"/>
</dbReference>
<proteinExistence type="predicted"/>
<keyword evidence="9" id="KW-0472">Membrane</keyword>
<dbReference type="InterPro" id="IPR023614">
    <property type="entry name" value="Porin_dom_sf"/>
</dbReference>
<evidence type="ECO:0000256" key="6">
    <source>
        <dbReference type="ARBA" id="ARBA00022729"/>
    </source>
</evidence>
<evidence type="ECO:0000256" key="2">
    <source>
        <dbReference type="ARBA" id="ARBA00011233"/>
    </source>
</evidence>
<dbReference type="Gene3D" id="2.40.160.10">
    <property type="entry name" value="Porin"/>
    <property type="match status" value="1"/>
</dbReference>
<organism evidence="13">
    <name type="scientific">mine drainage metagenome</name>
    <dbReference type="NCBI Taxonomy" id="410659"/>
    <lineage>
        <taxon>unclassified sequences</taxon>
        <taxon>metagenomes</taxon>
        <taxon>ecological metagenomes</taxon>
    </lineage>
</organism>
<accession>A0A1J5R8B9</accession>
<comment type="caution">
    <text evidence="13">The sequence shown here is derived from an EMBL/GenBank/DDBJ whole genome shotgun (WGS) entry which is preliminary data.</text>
</comment>
<evidence type="ECO:0000256" key="3">
    <source>
        <dbReference type="ARBA" id="ARBA00022448"/>
    </source>
</evidence>
<gene>
    <name evidence="13" type="ORF">GALL_264710</name>
</gene>
<dbReference type="GO" id="GO:0006811">
    <property type="term" value="P:monoatomic ion transport"/>
    <property type="evidence" value="ECO:0007669"/>
    <property type="project" value="UniProtKB-KW"/>
</dbReference>
<dbReference type="PANTHER" id="PTHR34501">
    <property type="entry name" value="PROTEIN YDDL-RELATED"/>
    <property type="match status" value="1"/>
</dbReference>
<dbReference type="AlphaFoldDB" id="A0A1J5R8B9"/>
<evidence type="ECO:0000256" key="5">
    <source>
        <dbReference type="ARBA" id="ARBA00022692"/>
    </source>
</evidence>
<evidence type="ECO:0000256" key="9">
    <source>
        <dbReference type="ARBA" id="ARBA00023136"/>
    </source>
</evidence>
<dbReference type="SUPFAM" id="SSF56935">
    <property type="entry name" value="Porins"/>
    <property type="match status" value="1"/>
</dbReference>
<evidence type="ECO:0000256" key="7">
    <source>
        <dbReference type="ARBA" id="ARBA00023065"/>
    </source>
</evidence>
<dbReference type="EMBL" id="MLJW01000254">
    <property type="protein sequence ID" value="OIQ91610.1"/>
    <property type="molecule type" value="Genomic_DNA"/>
</dbReference>
<name>A0A1J5R8B9_9ZZZZ</name>
<keyword evidence="3" id="KW-0813">Transport</keyword>
<evidence type="ECO:0000256" key="10">
    <source>
        <dbReference type="ARBA" id="ARBA00023237"/>
    </source>
</evidence>
<dbReference type="CDD" id="cd00342">
    <property type="entry name" value="gram_neg_porins"/>
    <property type="match status" value="1"/>
</dbReference>
<evidence type="ECO:0000256" key="8">
    <source>
        <dbReference type="ARBA" id="ARBA00023114"/>
    </source>
</evidence>
<dbReference type="PRINTS" id="PR00184">
    <property type="entry name" value="NEISSPPORIN"/>
</dbReference>
<dbReference type="GO" id="GO:0046930">
    <property type="term" value="C:pore complex"/>
    <property type="evidence" value="ECO:0007669"/>
    <property type="project" value="UniProtKB-KW"/>
</dbReference>
<protein>
    <submittedName>
        <fullName evidence="13">Outer membrane porin protein 32</fullName>
    </submittedName>
</protein>
<evidence type="ECO:0000259" key="12">
    <source>
        <dbReference type="Pfam" id="PF13609"/>
    </source>
</evidence>
<evidence type="ECO:0000256" key="1">
    <source>
        <dbReference type="ARBA" id="ARBA00004141"/>
    </source>
</evidence>
<feature type="region of interest" description="Disordered" evidence="11">
    <location>
        <begin position="44"/>
        <end position="65"/>
    </location>
</feature>
<keyword evidence="5" id="KW-0812">Transmembrane</keyword>
<keyword evidence="10" id="KW-0998">Cell outer membrane</keyword>
<dbReference type="Pfam" id="PF13609">
    <property type="entry name" value="Porin_4"/>
    <property type="match status" value="1"/>
</dbReference>
<keyword evidence="8" id="KW-0626">Porin</keyword>
<feature type="compositionally biased region" description="Low complexity" evidence="11">
    <location>
        <begin position="49"/>
        <end position="65"/>
    </location>
</feature>
<dbReference type="InterPro" id="IPR002299">
    <property type="entry name" value="Porin_Neis"/>
</dbReference>
<feature type="domain" description="Porin" evidence="12">
    <location>
        <begin position="7"/>
        <end position="351"/>
    </location>
</feature>
<keyword evidence="7" id="KW-0406">Ion transport</keyword>
<dbReference type="GO" id="GO:0015288">
    <property type="term" value="F:porin activity"/>
    <property type="evidence" value="ECO:0007669"/>
    <property type="project" value="UniProtKB-KW"/>
</dbReference>